<name>Q1DFE9_MYXXD</name>
<feature type="transmembrane region" description="Helical" evidence="1">
    <location>
        <begin position="491"/>
        <end position="510"/>
    </location>
</feature>
<keyword evidence="1" id="KW-1133">Transmembrane helix</keyword>
<dbReference type="EMBL" id="CP000113">
    <property type="protein sequence ID" value="ABF89433.1"/>
    <property type="molecule type" value="Genomic_DNA"/>
</dbReference>
<feature type="transmembrane region" description="Helical" evidence="1">
    <location>
        <begin position="327"/>
        <end position="352"/>
    </location>
</feature>
<dbReference type="STRING" id="246197.MXAN_0350"/>
<proteinExistence type="predicted"/>
<gene>
    <name evidence="2" type="ordered locus">MXAN_0350</name>
</gene>
<feature type="transmembrane region" description="Helical" evidence="1">
    <location>
        <begin position="292"/>
        <end position="315"/>
    </location>
</feature>
<accession>Q1DFE9</accession>
<evidence type="ECO:0000313" key="2">
    <source>
        <dbReference type="EMBL" id="ABF89433.1"/>
    </source>
</evidence>
<keyword evidence="3" id="KW-1185">Reference proteome</keyword>
<organism evidence="2 3">
    <name type="scientific">Myxococcus xanthus (strain DK1622)</name>
    <dbReference type="NCBI Taxonomy" id="246197"/>
    <lineage>
        <taxon>Bacteria</taxon>
        <taxon>Pseudomonadati</taxon>
        <taxon>Myxococcota</taxon>
        <taxon>Myxococcia</taxon>
        <taxon>Myxococcales</taxon>
        <taxon>Cystobacterineae</taxon>
        <taxon>Myxococcaceae</taxon>
        <taxon>Myxococcus</taxon>
    </lineage>
</organism>
<dbReference type="KEGG" id="mxa:MXAN_0350"/>
<protein>
    <submittedName>
        <fullName evidence="2">Membrane protein</fullName>
    </submittedName>
</protein>
<dbReference type="HOGENOM" id="CLU_504155_0_0_7"/>
<sequence>MRAAPHVAAVALVAVDASRARVVVVGVAPVHVAEAAVRVRVVVPVPDHRRATVVVRVVRVDVVRRGRLVVVDMHVRVRAPAAAEVIGDGVVARIAVLDDLNRGVVPRRPVDVGDTASAHHQGKRNGEGEQAAHVVTLLGGVDGRAVHLAATRGRRPSVEKIHARVQSRFRPPASPRITPFVLWWTPPGWCRGKCACRLSQKGEQRREGRRTMAETEFTSGASCPLHPGFDAVGTCSRCGNFMCRTCGEGGSQAWCPACRQREGVGQAFPLTRENWSVSGLMDLSWDAFKREWVMLCVGVLIFLAGSFAGQVVSQVSSMVGGATGSTVITVLGFFIGIIGSYAIQGGITLGFLRMSMDVLSGRRADLGRMFSQFGKIPTYLGTLFLSFLLMLPLLLLIVVGAVGAGLATGTVSWSELVALKDLPPSELDSAVTPMLPGFAVMGVVAFALYVFPGGWLLTPLILMQPELARTESPGAVETLRRCFDYSRGQRLPMIGTVLLGGLLAMVSVFLCCVPVIPALGFLQLLMAGLVMALSSGAEEA</sequence>
<evidence type="ECO:0000256" key="1">
    <source>
        <dbReference type="SAM" id="Phobius"/>
    </source>
</evidence>
<feature type="transmembrane region" description="Helical" evidence="1">
    <location>
        <begin position="438"/>
        <end position="462"/>
    </location>
</feature>
<dbReference type="Proteomes" id="UP000002402">
    <property type="component" value="Chromosome"/>
</dbReference>
<keyword evidence="1" id="KW-0472">Membrane</keyword>
<reference evidence="2 3" key="1">
    <citation type="journal article" date="2006" name="Proc. Natl. Acad. Sci. U.S.A.">
        <title>Evolution of sensory complexity recorded in a myxobacterial genome.</title>
        <authorList>
            <person name="Goldman B.S."/>
            <person name="Nierman W.C."/>
            <person name="Kaiser D."/>
            <person name="Slater S.C."/>
            <person name="Durkin A.S."/>
            <person name="Eisen J.A."/>
            <person name="Ronning C.M."/>
            <person name="Barbazuk W.B."/>
            <person name="Blanchard M."/>
            <person name="Field C."/>
            <person name="Halling C."/>
            <person name="Hinkle G."/>
            <person name="Iartchuk O."/>
            <person name="Kim H.S."/>
            <person name="Mackenzie C."/>
            <person name="Madupu R."/>
            <person name="Miller N."/>
            <person name="Shvartsbeyn A."/>
            <person name="Sullivan S.A."/>
            <person name="Vaudin M."/>
            <person name="Wiegand R."/>
            <person name="Kaplan H.B."/>
        </authorList>
    </citation>
    <scope>NUCLEOTIDE SEQUENCE [LARGE SCALE GENOMIC DNA]</scope>
    <source>
        <strain evidence="3">DK1622</strain>
    </source>
</reference>
<dbReference type="AlphaFoldDB" id="Q1DFE9"/>
<evidence type="ECO:0000313" key="3">
    <source>
        <dbReference type="Proteomes" id="UP000002402"/>
    </source>
</evidence>
<keyword evidence="1" id="KW-0812">Transmembrane</keyword>
<dbReference type="EnsemblBacteria" id="ABF89433">
    <property type="protein sequence ID" value="ABF89433"/>
    <property type="gene ID" value="MXAN_0350"/>
</dbReference>
<feature type="transmembrane region" description="Helical" evidence="1">
    <location>
        <begin position="378"/>
        <end position="407"/>
    </location>
</feature>